<gene>
    <name evidence="1" type="ORF">IQ31_02460</name>
</gene>
<sequence>MEKFFEEVRSELRALVQAVQVIAKEARQVSQNLINTTSELLDNTDIKELLHIRDTKLGQIKPQLPGYNLDGKDYYFKNEIIAYIKANPKKYK</sequence>
<protein>
    <recommendedName>
        <fullName evidence="3">Helix-turn-helix protein</fullName>
    </recommendedName>
</protein>
<dbReference type="OrthoDB" id="712548at2"/>
<dbReference type="RefSeq" id="WP_145328136.1">
    <property type="nucleotide sequence ID" value="NZ_JBPFPW010000031.1"/>
</dbReference>
<evidence type="ECO:0000313" key="2">
    <source>
        <dbReference type="Proteomes" id="UP000315908"/>
    </source>
</evidence>
<comment type="caution">
    <text evidence="1">The sequence shown here is derived from an EMBL/GenBank/DDBJ whole genome shotgun (WGS) entry which is preliminary data.</text>
</comment>
<reference evidence="1 2" key="1">
    <citation type="journal article" date="2015" name="Stand. Genomic Sci.">
        <title>Genomic Encyclopedia of Bacterial and Archaeal Type Strains, Phase III: the genomes of soil and plant-associated and newly described type strains.</title>
        <authorList>
            <person name="Whitman W.B."/>
            <person name="Woyke T."/>
            <person name="Klenk H.P."/>
            <person name="Zhou Y."/>
            <person name="Lilburn T.G."/>
            <person name="Beck B.J."/>
            <person name="De Vos P."/>
            <person name="Vandamme P."/>
            <person name="Eisen J.A."/>
            <person name="Garrity G."/>
            <person name="Hugenholtz P."/>
            <person name="Kyrpides N.C."/>
        </authorList>
    </citation>
    <scope>NUCLEOTIDE SEQUENCE [LARGE SCALE GENOMIC DNA]</scope>
    <source>
        <strain evidence="1 2">CGMCC 1.6855</strain>
    </source>
</reference>
<dbReference type="Proteomes" id="UP000315908">
    <property type="component" value="Unassembled WGS sequence"/>
</dbReference>
<organism evidence="1 2">
    <name type="scientific">Sphingobacterium siyangense</name>
    <dbReference type="NCBI Taxonomy" id="459529"/>
    <lineage>
        <taxon>Bacteria</taxon>
        <taxon>Pseudomonadati</taxon>
        <taxon>Bacteroidota</taxon>
        <taxon>Sphingobacteriia</taxon>
        <taxon>Sphingobacteriales</taxon>
        <taxon>Sphingobacteriaceae</taxon>
        <taxon>Sphingobacterium</taxon>
    </lineage>
</organism>
<evidence type="ECO:0000313" key="1">
    <source>
        <dbReference type="EMBL" id="TWI20020.1"/>
    </source>
</evidence>
<accession>A0A562MJI7</accession>
<dbReference type="EMBL" id="VLKR01000011">
    <property type="protein sequence ID" value="TWI20020.1"/>
    <property type="molecule type" value="Genomic_DNA"/>
</dbReference>
<evidence type="ECO:0008006" key="3">
    <source>
        <dbReference type="Google" id="ProtNLM"/>
    </source>
</evidence>
<proteinExistence type="predicted"/>
<dbReference type="AlphaFoldDB" id="A0A562MJI7"/>
<name>A0A562MJI7_9SPHI</name>